<dbReference type="InterPro" id="IPR037923">
    <property type="entry name" value="HTH-like"/>
</dbReference>
<dbReference type="Proteomes" id="UP000886744">
    <property type="component" value="Unassembled WGS sequence"/>
</dbReference>
<feature type="domain" description="HTH araC/xylS-type" evidence="4">
    <location>
        <begin position="153"/>
        <end position="251"/>
    </location>
</feature>
<dbReference type="Gene3D" id="1.10.10.60">
    <property type="entry name" value="Homeodomain-like"/>
    <property type="match status" value="1"/>
</dbReference>
<dbReference type="InterPro" id="IPR020449">
    <property type="entry name" value="Tscrpt_reg_AraC-type_HTH"/>
</dbReference>
<dbReference type="InterPro" id="IPR003313">
    <property type="entry name" value="AraC-bd"/>
</dbReference>
<dbReference type="GO" id="GO:0043565">
    <property type="term" value="F:sequence-specific DNA binding"/>
    <property type="evidence" value="ECO:0007669"/>
    <property type="project" value="InterPro"/>
</dbReference>
<organism evidence="5 6">
    <name type="scientific">Candidatus Coprenecus avistercoris</name>
    <dbReference type="NCBI Taxonomy" id="2840730"/>
    <lineage>
        <taxon>Bacteria</taxon>
        <taxon>Pseudomonadati</taxon>
        <taxon>Bacteroidota</taxon>
        <taxon>Bacteroidia</taxon>
        <taxon>Bacteroidales</taxon>
        <taxon>Rikenellaceae</taxon>
        <taxon>Rikenellaceae incertae sedis</taxon>
        <taxon>Candidatus Coprenecus</taxon>
    </lineage>
</organism>
<dbReference type="PANTHER" id="PTHR43280:SF32">
    <property type="entry name" value="TRANSCRIPTIONAL REGULATORY PROTEIN"/>
    <property type="match status" value="1"/>
</dbReference>
<dbReference type="PRINTS" id="PR00032">
    <property type="entry name" value="HTHARAC"/>
</dbReference>
<reference evidence="5" key="1">
    <citation type="submission" date="2020-10" db="EMBL/GenBank/DDBJ databases">
        <authorList>
            <person name="Gilroy R."/>
        </authorList>
    </citation>
    <scope>NUCLEOTIDE SEQUENCE</scope>
    <source>
        <strain evidence="5">ChiHjej13B12-12457</strain>
    </source>
</reference>
<evidence type="ECO:0000256" key="3">
    <source>
        <dbReference type="ARBA" id="ARBA00023163"/>
    </source>
</evidence>
<proteinExistence type="predicted"/>
<evidence type="ECO:0000313" key="5">
    <source>
        <dbReference type="EMBL" id="HIR63145.1"/>
    </source>
</evidence>
<dbReference type="PANTHER" id="PTHR43280">
    <property type="entry name" value="ARAC-FAMILY TRANSCRIPTIONAL REGULATOR"/>
    <property type="match status" value="1"/>
</dbReference>
<evidence type="ECO:0000256" key="2">
    <source>
        <dbReference type="ARBA" id="ARBA00023125"/>
    </source>
</evidence>
<dbReference type="GO" id="GO:0003700">
    <property type="term" value="F:DNA-binding transcription factor activity"/>
    <property type="evidence" value="ECO:0007669"/>
    <property type="project" value="InterPro"/>
</dbReference>
<dbReference type="InterPro" id="IPR009057">
    <property type="entry name" value="Homeodomain-like_sf"/>
</dbReference>
<evidence type="ECO:0000313" key="6">
    <source>
        <dbReference type="Proteomes" id="UP000886744"/>
    </source>
</evidence>
<keyword evidence="2" id="KW-0238">DNA-binding</keyword>
<dbReference type="Pfam" id="PF02311">
    <property type="entry name" value="AraC_binding"/>
    <property type="match status" value="1"/>
</dbReference>
<reference evidence="5" key="2">
    <citation type="journal article" date="2021" name="PeerJ">
        <title>Extensive microbial diversity within the chicken gut microbiome revealed by metagenomics and culture.</title>
        <authorList>
            <person name="Gilroy R."/>
            <person name="Ravi A."/>
            <person name="Getino M."/>
            <person name="Pursley I."/>
            <person name="Horton D.L."/>
            <person name="Alikhan N.F."/>
            <person name="Baker D."/>
            <person name="Gharbi K."/>
            <person name="Hall N."/>
            <person name="Watson M."/>
            <person name="Adriaenssens E.M."/>
            <person name="Foster-Nyarko E."/>
            <person name="Jarju S."/>
            <person name="Secka A."/>
            <person name="Antonio M."/>
            <person name="Oren A."/>
            <person name="Chaudhuri R.R."/>
            <person name="La Ragione R."/>
            <person name="Hildebrand F."/>
            <person name="Pallen M.J."/>
        </authorList>
    </citation>
    <scope>NUCLEOTIDE SEQUENCE</scope>
    <source>
        <strain evidence="5">ChiHjej13B12-12457</strain>
    </source>
</reference>
<dbReference type="Pfam" id="PF12833">
    <property type="entry name" value="HTH_18"/>
    <property type="match status" value="1"/>
</dbReference>
<name>A0A9D1J6Y9_9BACT</name>
<protein>
    <submittedName>
        <fullName evidence="5">AraC family transcriptional regulator</fullName>
    </submittedName>
</protein>
<dbReference type="InterPro" id="IPR018060">
    <property type="entry name" value="HTH_AraC"/>
</dbReference>
<dbReference type="AlphaFoldDB" id="A0A9D1J6Y9"/>
<dbReference type="PROSITE" id="PS01124">
    <property type="entry name" value="HTH_ARAC_FAMILY_2"/>
    <property type="match status" value="1"/>
</dbReference>
<dbReference type="SMART" id="SM00342">
    <property type="entry name" value="HTH_ARAC"/>
    <property type="match status" value="1"/>
</dbReference>
<comment type="caution">
    <text evidence="5">The sequence shown here is derived from an EMBL/GenBank/DDBJ whole genome shotgun (WGS) entry which is preliminary data.</text>
</comment>
<dbReference type="SUPFAM" id="SSF46689">
    <property type="entry name" value="Homeodomain-like"/>
    <property type="match status" value="1"/>
</dbReference>
<gene>
    <name evidence="5" type="ORF">IAC94_06465</name>
</gene>
<sequence>MNSEQKGFTIGLCTAGKRELRISGRSWEIVPGCLFILLPQQFTEDISCSGDFSARTLSASLEAILEHPSPVDINILNITFLHPVIRLSEERAAGLLEYYDFISRHTGRSDNVYDKELHKTLLYALMLEISDIYRGISGDRSEVTKPRQEQLTDDFFRLLTAHYRSEHNVAFYAGRLNRTPKYFSEAIRRISGRSVSDWIATMLLSDSKLLLQTTDMTILEISEELGFSSPSVFVQFFRHHTGTTPLQYRKQL</sequence>
<keyword evidence="3" id="KW-0804">Transcription</keyword>
<keyword evidence="1" id="KW-0805">Transcription regulation</keyword>
<evidence type="ECO:0000259" key="4">
    <source>
        <dbReference type="PROSITE" id="PS01124"/>
    </source>
</evidence>
<evidence type="ECO:0000256" key="1">
    <source>
        <dbReference type="ARBA" id="ARBA00023015"/>
    </source>
</evidence>
<accession>A0A9D1J6Y9</accession>
<dbReference type="EMBL" id="DVHI01000078">
    <property type="protein sequence ID" value="HIR63145.1"/>
    <property type="molecule type" value="Genomic_DNA"/>
</dbReference>
<dbReference type="SUPFAM" id="SSF51215">
    <property type="entry name" value="Regulatory protein AraC"/>
    <property type="match status" value="1"/>
</dbReference>